<proteinExistence type="inferred from homology"/>
<dbReference type="PANTHER" id="PTHR38429">
    <property type="entry name" value="SEPTATION PROTEIN SPOVG-RELATED"/>
    <property type="match status" value="1"/>
</dbReference>
<dbReference type="HAMAP" id="MF_00819">
    <property type="entry name" value="SpoVG"/>
    <property type="match status" value="1"/>
</dbReference>
<name>A0A1F7SJT5_9BACT</name>
<dbReference type="SUPFAM" id="SSF160537">
    <property type="entry name" value="SpoVG-like"/>
    <property type="match status" value="1"/>
</dbReference>
<dbReference type="InterPro" id="IPR007170">
    <property type="entry name" value="SpoVG"/>
</dbReference>
<evidence type="ECO:0000256" key="2">
    <source>
        <dbReference type="ARBA" id="ARBA00023210"/>
    </source>
</evidence>
<comment type="similarity">
    <text evidence="4">Belongs to the SpoVG family.</text>
</comment>
<keyword evidence="3 4" id="KW-0131">Cell cycle</keyword>
<keyword evidence="1 4" id="KW-0132">Cell division</keyword>
<sequence length="95" mass="10857">MEVTEVRVFPVEEEKLKAYVTIVFDDCFVVRDLKVINGKSGLFVAMPSRKRKDGTFKDLAHPLDNGTRKKIEDKILAEYNKEVLKKEVHSSTTVS</sequence>
<dbReference type="EMBL" id="MGDI01000017">
    <property type="protein sequence ID" value="OGL54019.1"/>
    <property type="molecule type" value="Genomic_DNA"/>
</dbReference>
<evidence type="ECO:0000256" key="3">
    <source>
        <dbReference type="ARBA" id="ARBA00023306"/>
    </source>
</evidence>
<dbReference type="Gene3D" id="3.30.1120.40">
    <property type="entry name" value="Stage V sporulation protein G"/>
    <property type="match status" value="1"/>
</dbReference>
<evidence type="ECO:0000256" key="1">
    <source>
        <dbReference type="ARBA" id="ARBA00022618"/>
    </source>
</evidence>
<dbReference type="STRING" id="1817883.A3G31_04120"/>
<reference evidence="5 6" key="1">
    <citation type="journal article" date="2016" name="Nat. Commun.">
        <title>Thousands of microbial genomes shed light on interconnected biogeochemical processes in an aquifer system.</title>
        <authorList>
            <person name="Anantharaman K."/>
            <person name="Brown C.T."/>
            <person name="Hug L.A."/>
            <person name="Sharon I."/>
            <person name="Castelle C.J."/>
            <person name="Probst A.J."/>
            <person name="Thomas B.C."/>
            <person name="Singh A."/>
            <person name="Wilkins M.J."/>
            <person name="Karaoz U."/>
            <person name="Brodie E.L."/>
            <person name="Williams K.H."/>
            <person name="Hubbard S.S."/>
            <person name="Banfield J.F."/>
        </authorList>
    </citation>
    <scope>NUCLEOTIDE SEQUENCE [LARGE SCALE GENOMIC DNA]</scope>
</reference>
<accession>A0A1F7SJT5</accession>
<dbReference type="Pfam" id="PF04026">
    <property type="entry name" value="SpoVG"/>
    <property type="match status" value="1"/>
</dbReference>
<dbReference type="Proteomes" id="UP000178082">
    <property type="component" value="Unassembled WGS sequence"/>
</dbReference>
<dbReference type="AlphaFoldDB" id="A0A1F7SJT5"/>
<dbReference type="GO" id="GO:0030435">
    <property type="term" value="P:sporulation resulting in formation of a cellular spore"/>
    <property type="evidence" value="ECO:0007669"/>
    <property type="project" value="InterPro"/>
</dbReference>
<keyword evidence="2 4" id="KW-0717">Septation</keyword>
<evidence type="ECO:0000313" key="6">
    <source>
        <dbReference type="Proteomes" id="UP000178082"/>
    </source>
</evidence>
<comment type="caution">
    <text evidence="5">The sequence shown here is derived from an EMBL/GenBank/DDBJ whole genome shotgun (WGS) entry which is preliminary data.</text>
</comment>
<evidence type="ECO:0000256" key="4">
    <source>
        <dbReference type="HAMAP-Rule" id="MF_00819"/>
    </source>
</evidence>
<gene>
    <name evidence="4" type="primary">spoVG</name>
    <name evidence="5" type="ORF">A3G31_04120</name>
</gene>
<dbReference type="PANTHER" id="PTHR38429:SF1">
    <property type="entry name" value="SEPTATION PROTEIN SPOVG-RELATED"/>
    <property type="match status" value="1"/>
</dbReference>
<organism evidence="5 6">
    <name type="scientific">Candidatus Schekmanbacteria bacterium RIFCSPLOWO2_12_FULL_38_15</name>
    <dbReference type="NCBI Taxonomy" id="1817883"/>
    <lineage>
        <taxon>Bacteria</taxon>
        <taxon>Candidatus Schekmaniibacteriota</taxon>
    </lineage>
</organism>
<dbReference type="GO" id="GO:0000917">
    <property type="term" value="P:division septum assembly"/>
    <property type="evidence" value="ECO:0007669"/>
    <property type="project" value="UniProtKB-KW"/>
</dbReference>
<protein>
    <recommendedName>
        <fullName evidence="4">Putative septation protein SpoVG</fullName>
    </recommendedName>
</protein>
<dbReference type="NCBIfam" id="NF009749">
    <property type="entry name" value="PRK13259.1"/>
    <property type="match status" value="1"/>
</dbReference>
<evidence type="ECO:0000313" key="5">
    <source>
        <dbReference type="EMBL" id="OGL54019.1"/>
    </source>
</evidence>
<comment type="function">
    <text evidence="4">Could be involved in septation.</text>
</comment>
<dbReference type="InterPro" id="IPR036751">
    <property type="entry name" value="SpoVG_sf"/>
</dbReference>